<dbReference type="GeneID" id="9058784"/>
<keyword evidence="4" id="KW-1133">Transmembrane helix</keyword>
<evidence type="ECO:0000256" key="5">
    <source>
        <dbReference type="ARBA" id="ARBA00023136"/>
    </source>
</evidence>
<dbReference type="PANTHER" id="PTHR21347">
    <property type="entry name" value="CLEFT LIP AND PALATE ASSOCIATED TRANSMEMBRANE PROTEIN-RELATED"/>
    <property type="match status" value="1"/>
</dbReference>
<keyword evidence="3" id="KW-0812">Transmembrane</keyword>
<dbReference type="Pfam" id="PF05602">
    <property type="entry name" value="CLPTM1"/>
    <property type="match status" value="1"/>
</dbReference>
<dbReference type="OrthoDB" id="378564at2759"/>
<evidence type="ECO:0000313" key="7">
    <source>
        <dbReference type="Proteomes" id="UP000007800"/>
    </source>
</evidence>
<dbReference type="GO" id="GO:0012505">
    <property type="term" value="C:endomembrane system"/>
    <property type="evidence" value="ECO:0007669"/>
    <property type="project" value="TreeGrafter"/>
</dbReference>
<dbReference type="PANTHER" id="PTHR21347:SF0">
    <property type="entry name" value="LIPID SCRAMBLASE CLPTM1L"/>
    <property type="match status" value="1"/>
</dbReference>
<evidence type="ECO:0000256" key="1">
    <source>
        <dbReference type="ARBA" id="ARBA00004141"/>
    </source>
</evidence>
<dbReference type="Proteomes" id="UP000007800">
    <property type="component" value="Unassembled WGS sequence"/>
</dbReference>
<dbReference type="RefSeq" id="XP_002780895.1">
    <property type="nucleotide sequence ID" value="XM_002780849.1"/>
</dbReference>
<keyword evidence="5" id="KW-0472">Membrane</keyword>
<organism evidence="7">
    <name type="scientific">Perkinsus marinus (strain ATCC 50983 / TXsc)</name>
    <dbReference type="NCBI Taxonomy" id="423536"/>
    <lineage>
        <taxon>Eukaryota</taxon>
        <taxon>Sar</taxon>
        <taxon>Alveolata</taxon>
        <taxon>Perkinsozoa</taxon>
        <taxon>Perkinsea</taxon>
        <taxon>Perkinsida</taxon>
        <taxon>Perkinsidae</taxon>
        <taxon>Perkinsus</taxon>
    </lineage>
</organism>
<evidence type="ECO:0000256" key="3">
    <source>
        <dbReference type="ARBA" id="ARBA00022692"/>
    </source>
</evidence>
<dbReference type="EMBL" id="GG675955">
    <property type="protein sequence ID" value="EER12690.1"/>
    <property type="molecule type" value="Genomic_DNA"/>
</dbReference>
<name>C5KRZ9_PERM5</name>
<evidence type="ECO:0008006" key="8">
    <source>
        <dbReference type="Google" id="ProtNLM"/>
    </source>
</evidence>
<comment type="similarity">
    <text evidence="2">Belongs to the CLPTM1 family.</text>
</comment>
<proteinExistence type="inferred from homology"/>
<dbReference type="InterPro" id="IPR008429">
    <property type="entry name" value="CLPTM1"/>
</dbReference>
<evidence type="ECO:0000313" key="6">
    <source>
        <dbReference type="EMBL" id="EER12690.1"/>
    </source>
</evidence>
<reference evidence="6 7" key="1">
    <citation type="submission" date="2008-07" db="EMBL/GenBank/DDBJ databases">
        <authorList>
            <person name="El-Sayed N."/>
            <person name="Caler E."/>
            <person name="Inman J."/>
            <person name="Amedeo P."/>
            <person name="Hass B."/>
            <person name="Wortman J."/>
        </authorList>
    </citation>
    <scope>NUCLEOTIDE SEQUENCE [LARGE SCALE GENOMIC DNA]</scope>
    <source>
        <strain evidence="7">ATCC 50983 / TXsc</strain>
    </source>
</reference>
<dbReference type="GO" id="GO:0016020">
    <property type="term" value="C:membrane"/>
    <property type="evidence" value="ECO:0007669"/>
    <property type="project" value="UniProtKB-SubCell"/>
</dbReference>
<dbReference type="InParanoid" id="C5KRZ9"/>
<sequence length="342" mass="38852">MGVASNLIGVAFAAYVGHICYNFYSLSEIPLLEKPQQDAQYGVESFVPEGYRLDMDVYLSNQRGSAKGIPWTSMARVATFDNVTYDWSEDSHRKDVKLSGAWLPDRFRARNESLYVHVVLRKADSKGHRKGSNILGHRAMELSTYMVPHEERDGRHYLLQAFTNGTYAREIQKAPVPVARLSIPTKMEVGLIVETRTMDARKLYQKGLANLIDMNSRKIHLPIFMNTHATPRDEFEPVPLVGSTEPLPELTISFHKVGMGYWMVSQSLLHGFEHMEDVMKVNEYDLDSFKMLLSGSSGPWRLLVVYGAIRIVFSGWKLVKMTRSKDAKLAELEEMQGITNDE</sequence>
<protein>
    <recommendedName>
        <fullName evidence="8">Cleft lip and palate transmembrane protein</fullName>
    </recommendedName>
</protein>
<dbReference type="AlphaFoldDB" id="C5KRZ9"/>
<dbReference type="OMA" id="AYVGHIC"/>
<feature type="non-terminal residue" evidence="6">
    <location>
        <position position="342"/>
    </location>
</feature>
<accession>C5KRZ9</accession>
<keyword evidence="7" id="KW-1185">Reference proteome</keyword>
<comment type="subcellular location">
    <subcellularLocation>
        <location evidence="1">Membrane</location>
        <topology evidence="1">Multi-pass membrane protein</topology>
    </subcellularLocation>
</comment>
<evidence type="ECO:0000256" key="4">
    <source>
        <dbReference type="ARBA" id="ARBA00022989"/>
    </source>
</evidence>
<gene>
    <name evidence="6" type="ORF">Pmar_PMAR025320</name>
</gene>
<evidence type="ECO:0000256" key="2">
    <source>
        <dbReference type="ARBA" id="ARBA00009310"/>
    </source>
</evidence>